<dbReference type="Pfam" id="PF12833">
    <property type="entry name" value="HTH_18"/>
    <property type="match status" value="1"/>
</dbReference>
<keyword evidence="4" id="KW-0597">Phosphoprotein</keyword>
<dbReference type="PROSITE" id="PS01124">
    <property type="entry name" value="HTH_ARAC_FAMILY_2"/>
    <property type="match status" value="1"/>
</dbReference>
<proteinExistence type="predicted"/>
<dbReference type="PANTHER" id="PTHR46796">
    <property type="entry name" value="HTH-TYPE TRANSCRIPTIONAL ACTIVATOR RHAS-RELATED"/>
    <property type="match status" value="1"/>
</dbReference>
<dbReference type="PROSITE" id="PS50110">
    <property type="entry name" value="RESPONSE_REGULATORY"/>
    <property type="match status" value="1"/>
</dbReference>
<keyword evidence="8" id="KW-1185">Reference proteome</keyword>
<feature type="modified residue" description="4-aspartylphosphate" evidence="4">
    <location>
        <position position="51"/>
    </location>
</feature>
<reference evidence="7 8" key="1">
    <citation type="submission" date="2021-06" db="EMBL/GenBank/DDBJ databases">
        <title>Gemonas diversity in paddy soil.</title>
        <authorList>
            <person name="Liu G."/>
        </authorList>
    </citation>
    <scope>NUCLEOTIDE SEQUENCE [LARGE SCALE GENOMIC DNA]</scope>
    <source>
        <strain evidence="7 8">RG2</strain>
    </source>
</reference>
<keyword evidence="3" id="KW-0804">Transcription</keyword>
<dbReference type="PROSITE" id="PS00041">
    <property type="entry name" value="HTH_ARAC_FAMILY_1"/>
    <property type="match status" value="1"/>
</dbReference>
<dbReference type="RefSeq" id="WP_217288962.1">
    <property type="nucleotide sequence ID" value="NZ_CP077683.1"/>
</dbReference>
<feature type="domain" description="HTH araC/xylS-type" evidence="5">
    <location>
        <begin position="151"/>
        <end position="248"/>
    </location>
</feature>
<feature type="domain" description="Response regulatory" evidence="6">
    <location>
        <begin position="1"/>
        <end position="116"/>
    </location>
</feature>
<organism evidence="7 8">
    <name type="scientific">Geomonas subterranea</name>
    <dbReference type="NCBI Taxonomy" id="2847989"/>
    <lineage>
        <taxon>Bacteria</taxon>
        <taxon>Pseudomonadati</taxon>
        <taxon>Thermodesulfobacteriota</taxon>
        <taxon>Desulfuromonadia</taxon>
        <taxon>Geobacterales</taxon>
        <taxon>Geobacteraceae</taxon>
        <taxon>Geomonas</taxon>
    </lineage>
</organism>
<evidence type="ECO:0000259" key="5">
    <source>
        <dbReference type="PROSITE" id="PS01124"/>
    </source>
</evidence>
<accession>A0ABX8LNZ0</accession>
<keyword evidence="1" id="KW-0805">Transcription regulation</keyword>
<dbReference type="InterPro" id="IPR001789">
    <property type="entry name" value="Sig_transdc_resp-reg_receiver"/>
</dbReference>
<protein>
    <submittedName>
        <fullName evidence="7">Response regulator transcription factor</fullName>
    </submittedName>
</protein>
<dbReference type="EMBL" id="CP077683">
    <property type="protein sequence ID" value="QXE92410.1"/>
    <property type="molecule type" value="Genomic_DNA"/>
</dbReference>
<dbReference type="SMART" id="SM00342">
    <property type="entry name" value="HTH_ARAC"/>
    <property type="match status" value="1"/>
</dbReference>
<evidence type="ECO:0000256" key="1">
    <source>
        <dbReference type="ARBA" id="ARBA00023015"/>
    </source>
</evidence>
<dbReference type="SMART" id="SM00448">
    <property type="entry name" value="REC"/>
    <property type="match status" value="1"/>
</dbReference>
<name>A0ABX8LNZ0_9BACT</name>
<keyword evidence="2" id="KW-0238">DNA-binding</keyword>
<evidence type="ECO:0000313" key="7">
    <source>
        <dbReference type="EMBL" id="QXE92410.1"/>
    </source>
</evidence>
<dbReference type="InterPro" id="IPR018062">
    <property type="entry name" value="HTH_AraC-typ_CS"/>
</dbReference>
<evidence type="ECO:0000256" key="2">
    <source>
        <dbReference type="ARBA" id="ARBA00023125"/>
    </source>
</evidence>
<dbReference type="InterPro" id="IPR050204">
    <property type="entry name" value="AraC_XylS_family_regulators"/>
</dbReference>
<evidence type="ECO:0000256" key="4">
    <source>
        <dbReference type="PROSITE-ProRule" id="PRU00169"/>
    </source>
</evidence>
<sequence>MKKNPILIIANLDNQDLYSALPLWDEQVEIFTFCAASRHSQRFCADLVLVDCDSDDIAGLEMLREIKQKNPDVPVMFITSAGSEESAVEAFRIGAHDYFKKPLDLLQFRNTVRFFIEVKRTNSWERWQKYRADQTRSAAHAPECDLPPNLLRCIRYIKENLGDPISLESMAQEGGLSKHHFCREFKKIIGMTPMQFLSRLRIKRSKDLLRKDIPVSTVAMKVGFNDLSSFNRHFRELVGGTPSEFKKSLQRES</sequence>
<gene>
    <name evidence="7" type="ORF">KP001_07770</name>
</gene>
<evidence type="ECO:0000259" key="6">
    <source>
        <dbReference type="PROSITE" id="PS50110"/>
    </source>
</evidence>
<dbReference type="Pfam" id="PF00072">
    <property type="entry name" value="Response_reg"/>
    <property type="match status" value="1"/>
</dbReference>
<dbReference type="Proteomes" id="UP000683559">
    <property type="component" value="Chromosome"/>
</dbReference>
<evidence type="ECO:0000256" key="3">
    <source>
        <dbReference type="ARBA" id="ARBA00023163"/>
    </source>
</evidence>
<dbReference type="InterPro" id="IPR018060">
    <property type="entry name" value="HTH_AraC"/>
</dbReference>
<dbReference type="CDD" id="cd00156">
    <property type="entry name" value="REC"/>
    <property type="match status" value="1"/>
</dbReference>
<evidence type="ECO:0000313" key="8">
    <source>
        <dbReference type="Proteomes" id="UP000683559"/>
    </source>
</evidence>